<dbReference type="EMBL" id="DSMG01000194">
    <property type="protein sequence ID" value="HDX33487.1"/>
    <property type="molecule type" value="Genomic_DNA"/>
</dbReference>
<dbReference type="Pfam" id="PF13416">
    <property type="entry name" value="SBP_bac_8"/>
    <property type="match status" value="1"/>
</dbReference>
<dbReference type="PROSITE" id="PS51318">
    <property type="entry name" value="TAT"/>
    <property type="match status" value="1"/>
</dbReference>
<reference evidence="2" key="1">
    <citation type="journal article" date="2020" name="mSystems">
        <title>Genome- and Community-Level Interaction Insights into Carbon Utilization and Element Cycling Functions of Hydrothermarchaeota in Hydrothermal Sediment.</title>
        <authorList>
            <person name="Zhou Z."/>
            <person name="Liu Y."/>
            <person name="Xu W."/>
            <person name="Pan J."/>
            <person name="Luo Z.H."/>
            <person name="Li M."/>
        </authorList>
    </citation>
    <scope>NUCLEOTIDE SEQUENCE [LARGE SCALE GENOMIC DNA]</scope>
    <source>
        <strain evidence="2">SpSt-289</strain>
    </source>
</reference>
<dbReference type="InterPro" id="IPR050490">
    <property type="entry name" value="Bact_solute-bd_prot1"/>
</dbReference>
<sequence>MKNQKLSRRDFLRLSAGTAAGALLIACAPPTASVVQVTPAAAPVGPVQLRLQRFFGDCTDEYKDITELEQGRGECGIFQVMTNKWNAEHPDMMIETLLVDWPGYDRLNAQFAADDPPEIVIMHGHYIPNYGSRDLLVPLDSIFETEGIDVNDFINAARDYVTYEGKILGLPWDVHGDLWHLNIGVWKEAGLVDSEGKPQIPKNTAEFIAAADKVKAIGKTFLDLQQDGLNGTVWPWLGFVYQQGGSPFSADLQQATVDTPEGLAALEFMYSWSTNGYITPRIGYSDAEERFLRGQNAGWITGTWAVDFYSQQTELDAEPKEYMVVNFPQLFGKPGAWSGSHCWVMPTRTKPDQAKIEAIGKFFKYLNDNNSNWARTGHLPVRKSVIDSAEYRALPHRAEYADFAESAVAWPRVPFASALESIMDEEIQKVWIGDKTPKEALTEAQKRIDDFIKHAI</sequence>
<name>A0A7C1JV92_9CHLR</name>
<dbReference type="NCBIfam" id="TIGR01409">
    <property type="entry name" value="TAT_signal_seq"/>
    <property type="match status" value="1"/>
</dbReference>
<dbReference type="PROSITE" id="PS51257">
    <property type="entry name" value="PROKAR_LIPOPROTEIN"/>
    <property type="match status" value="1"/>
</dbReference>
<dbReference type="InterPro" id="IPR006059">
    <property type="entry name" value="SBP"/>
</dbReference>
<evidence type="ECO:0000313" key="2">
    <source>
        <dbReference type="EMBL" id="HDX33487.1"/>
    </source>
</evidence>
<organism evidence="2">
    <name type="scientific">Caldilinea aerophila</name>
    <dbReference type="NCBI Taxonomy" id="133453"/>
    <lineage>
        <taxon>Bacteria</taxon>
        <taxon>Bacillati</taxon>
        <taxon>Chloroflexota</taxon>
        <taxon>Caldilineae</taxon>
        <taxon>Caldilineales</taxon>
        <taxon>Caldilineaceae</taxon>
        <taxon>Caldilinea</taxon>
    </lineage>
</organism>
<keyword evidence="1" id="KW-0732">Signal</keyword>
<evidence type="ECO:0000256" key="1">
    <source>
        <dbReference type="SAM" id="SignalP"/>
    </source>
</evidence>
<dbReference type="InterPro" id="IPR006311">
    <property type="entry name" value="TAT_signal"/>
</dbReference>
<feature type="chain" id="PRO_5027619622" evidence="1">
    <location>
        <begin position="33"/>
        <end position="456"/>
    </location>
</feature>
<proteinExistence type="predicted"/>
<dbReference type="PANTHER" id="PTHR43649">
    <property type="entry name" value="ARABINOSE-BINDING PROTEIN-RELATED"/>
    <property type="match status" value="1"/>
</dbReference>
<dbReference type="PANTHER" id="PTHR43649:SF12">
    <property type="entry name" value="DIACETYLCHITOBIOSE BINDING PROTEIN DASA"/>
    <property type="match status" value="1"/>
</dbReference>
<gene>
    <name evidence="2" type="ORF">ENQ20_18685</name>
</gene>
<dbReference type="InterPro" id="IPR019546">
    <property type="entry name" value="TAT_signal_bac_arc"/>
</dbReference>
<dbReference type="CDD" id="cd14748">
    <property type="entry name" value="PBP2_UgpB"/>
    <property type="match status" value="1"/>
</dbReference>
<accession>A0A7C1JV92</accession>
<feature type="signal peptide" evidence="1">
    <location>
        <begin position="1"/>
        <end position="32"/>
    </location>
</feature>
<dbReference type="Gene3D" id="3.40.190.10">
    <property type="entry name" value="Periplasmic binding protein-like II"/>
    <property type="match status" value="1"/>
</dbReference>
<protein>
    <submittedName>
        <fullName evidence="2">ABC transporter substrate-binding protein</fullName>
    </submittedName>
</protein>
<comment type="caution">
    <text evidence="2">The sequence shown here is derived from an EMBL/GenBank/DDBJ whole genome shotgun (WGS) entry which is preliminary data.</text>
</comment>
<dbReference type="SUPFAM" id="SSF53850">
    <property type="entry name" value="Periplasmic binding protein-like II"/>
    <property type="match status" value="1"/>
</dbReference>
<dbReference type="AlphaFoldDB" id="A0A7C1JV92"/>